<dbReference type="EMBL" id="CP012159">
    <property type="protein sequence ID" value="AKT39160.1"/>
    <property type="molecule type" value="Genomic_DNA"/>
</dbReference>
<gene>
    <name evidence="2" type="ORF">CMC5_033070</name>
</gene>
<keyword evidence="3" id="KW-1185">Reference proteome</keyword>
<reference evidence="2 3" key="1">
    <citation type="submission" date="2015-07" db="EMBL/GenBank/DDBJ databases">
        <title>Genome analysis of myxobacterium Chondromyces crocatus Cm c5 reveals a high potential for natural compound synthesis and the genetic basis for the loss of fruiting body formation.</title>
        <authorList>
            <person name="Zaburannyi N."/>
            <person name="Bunk B."/>
            <person name="Maier J."/>
            <person name="Overmann J."/>
            <person name="Mueller R."/>
        </authorList>
    </citation>
    <scope>NUCLEOTIDE SEQUENCE [LARGE SCALE GENOMIC DNA]</scope>
    <source>
        <strain evidence="2 3">Cm c5</strain>
    </source>
</reference>
<dbReference type="InterPro" id="IPR011250">
    <property type="entry name" value="OMP/PagP_B-barrel"/>
</dbReference>
<sequence>MNATFGIAFASAALTVAAAGTALAQPVNEELRPTYLRSPVRAPVNAAELGIDVGYTQGFGDIASGSPVSDTAGAGLGVGLGIGYRAVPSFGFGLYSQYQNFTFDTPSARTRTEVHGMTAGAQATFHLLPYQRIDPHLTVGAGYRMLWRIPEGGLNDNTLTHGFQIARVNLGLDMRLSDSVAIGPMIGADLTMFMWENPEGPRGDRLLEDRSLSTFVYAGMQGRFDMGGYRATQMTAISRR</sequence>
<dbReference type="SUPFAM" id="SSF56925">
    <property type="entry name" value="OMPA-like"/>
    <property type="match status" value="1"/>
</dbReference>
<dbReference type="STRING" id="52.CMC5_033070"/>
<dbReference type="RefSeq" id="WP_050431295.1">
    <property type="nucleotide sequence ID" value="NZ_CP012159.1"/>
</dbReference>
<evidence type="ECO:0000313" key="2">
    <source>
        <dbReference type="EMBL" id="AKT39160.1"/>
    </source>
</evidence>
<organism evidence="2 3">
    <name type="scientific">Chondromyces crocatus</name>
    <dbReference type="NCBI Taxonomy" id="52"/>
    <lineage>
        <taxon>Bacteria</taxon>
        <taxon>Pseudomonadati</taxon>
        <taxon>Myxococcota</taxon>
        <taxon>Polyangia</taxon>
        <taxon>Polyangiales</taxon>
        <taxon>Polyangiaceae</taxon>
        <taxon>Chondromyces</taxon>
    </lineage>
</organism>
<evidence type="ECO:0000313" key="3">
    <source>
        <dbReference type="Proteomes" id="UP000067626"/>
    </source>
</evidence>
<dbReference type="OrthoDB" id="5503520at2"/>
<dbReference type="AlphaFoldDB" id="A0A0K1EE69"/>
<dbReference type="Proteomes" id="UP000067626">
    <property type="component" value="Chromosome"/>
</dbReference>
<protein>
    <submittedName>
        <fullName evidence="2">Uncharacterized protein</fullName>
    </submittedName>
</protein>
<dbReference type="KEGG" id="ccro:CMC5_033070"/>
<feature type="signal peptide" evidence="1">
    <location>
        <begin position="1"/>
        <end position="24"/>
    </location>
</feature>
<keyword evidence="1" id="KW-0732">Signal</keyword>
<accession>A0A0K1EE69</accession>
<name>A0A0K1EE69_CHOCO</name>
<proteinExistence type="predicted"/>
<dbReference type="Gene3D" id="2.40.160.20">
    <property type="match status" value="1"/>
</dbReference>
<feature type="chain" id="PRO_5005459321" evidence="1">
    <location>
        <begin position="25"/>
        <end position="240"/>
    </location>
</feature>
<evidence type="ECO:0000256" key="1">
    <source>
        <dbReference type="SAM" id="SignalP"/>
    </source>
</evidence>